<gene>
    <name evidence="1" type="ORF">BRARA_I03392</name>
</gene>
<accession>A0A397Y764</accession>
<dbReference type="AlphaFoldDB" id="A0A397Y764"/>
<proteinExistence type="predicted"/>
<protein>
    <submittedName>
        <fullName evidence="1">Uncharacterized protein</fullName>
    </submittedName>
</protein>
<dbReference type="Proteomes" id="UP000264353">
    <property type="component" value="Chromosome A9"/>
</dbReference>
<sequence>MIDMGRTYKFEINGGNSWRRLETTLTLTCHSSLMKPPVYLDGTVVAFNLKTEQARLIPVKFPLELSSKTLFAAGDNSITLISATEKVVYFYALTNILSDRRPKWVLLKQIHNGVMDKKKLYYWNVLTYNGKCLVLSPITDYNRVVNVYHLSANKWVAMGLVPGCSIIALIDGSSSEEVENQLKKRSAEHNFLYEQSTNRKKRLV</sequence>
<evidence type="ECO:0000313" key="2">
    <source>
        <dbReference type="Proteomes" id="UP000264353"/>
    </source>
</evidence>
<dbReference type="EMBL" id="CM010636">
    <property type="protein sequence ID" value="RID46750.1"/>
    <property type="molecule type" value="Genomic_DNA"/>
</dbReference>
<evidence type="ECO:0000313" key="1">
    <source>
        <dbReference type="EMBL" id="RID46750.1"/>
    </source>
</evidence>
<organism evidence="1 2">
    <name type="scientific">Brassica campestris</name>
    <name type="common">Field mustard</name>
    <dbReference type="NCBI Taxonomy" id="3711"/>
    <lineage>
        <taxon>Eukaryota</taxon>
        <taxon>Viridiplantae</taxon>
        <taxon>Streptophyta</taxon>
        <taxon>Embryophyta</taxon>
        <taxon>Tracheophyta</taxon>
        <taxon>Spermatophyta</taxon>
        <taxon>Magnoliopsida</taxon>
        <taxon>eudicotyledons</taxon>
        <taxon>Gunneridae</taxon>
        <taxon>Pentapetalae</taxon>
        <taxon>rosids</taxon>
        <taxon>malvids</taxon>
        <taxon>Brassicales</taxon>
        <taxon>Brassicaceae</taxon>
        <taxon>Brassiceae</taxon>
        <taxon>Brassica</taxon>
    </lineage>
</organism>
<name>A0A397Y764_BRACM</name>
<reference evidence="1 2" key="1">
    <citation type="submission" date="2018-06" db="EMBL/GenBank/DDBJ databases">
        <title>WGS assembly of Brassica rapa FPsc.</title>
        <authorList>
            <person name="Bowman J."/>
            <person name="Kohchi T."/>
            <person name="Yamato K."/>
            <person name="Jenkins J."/>
            <person name="Shu S."/>
            <person name="Ishizaki K."/>
            <person name="Yamaoka S."/>
            <person name="Nishihama R."/>
            <person name="Nakamura Y."/>
            <person name="Berger F."/>
            <person name="Adam C."/>
            <person name="Aki S."/>
            <person name="Althoff F."/>
            <person name="Araki T."/>
            <person name="Arteaga-Vazquez M."/>
            <person name="Balasubrmanian S."/>
            <person name="Bauer D."/>
            <person name="Boehm C."/>
            <person name="Briginshaw L."/>
            <person name="Caballero-Perez J."/>
            <person name="Catarino B."/>
            <person name="Chen F."/>
            <person name="Chiyoda S."/>
            <person name="Chovatia M."/>
            <person name="Davies K."/>
            <person name="Delmans M."/>
            <person name="Demura T."/>
            <person name="Dierschke T."/>
            <person name="Dolan L."/>
            <person name="Dorantes-Acosta A."/>
            <person name="Eklund D."/>
            <person name="Florent S."/>
            <person name="Flores-Sandoval E."/>
            <person name="Fujiyama A."/>
            <person name="Fukuzawa H."/>
            <person name="Galik B."/>
            <person name="Grimanelli D."/>
            <person name="Grimwood J."/>
            <person name="Grossniklaus U."/>
            <person name="Hamada T."/>
            <person name="Haseloff J."/>
            <person name="Hetherington A."/>
            <person name="Higo A."/>
            <person name="Hirakawa Y."/>
            <person name="Hundley H."/>
            <person name="Ikeda Y."/>
            <person name="Inoue K."/>
            <person name="Inoue S."/>
            <person name="Ishida S."/>
            <person name="Jia Q."/>
            <person name="Kakita M."/>
            <person name="Kanazawa T."/>
            <person name="Kawai Y."/>
            <person name="Kawashima T."/>
            <person name="Kennedy M."/>
            <person name="Kinose K."/>
            <person name="Kinoshita T."/>
            <person name="Kohara Y."/>
            <person name="Koide E."/>
            <person name="Komatsu K."/>
            <person name="Kopischke S."/>
            <person name="Kubo M."/>
            <person name="Kyozuka J."/>
            <person name="Lagercrantz U."/>
            <person name="Lin S."/>
            <person name="Lindquist E."/>
            <person name="Lipzen A."/>
            <person name="Lu C."/>
            <person name="Luna E."/>
            <person name="Martienssen R."/>
            <person name="Minamino N."/>
            <person name="Mizutani M."/>
            <person name="Mizutani M."/>
            <person name="Mochizuki N."/>
            <person name="Monte I."/>
            <person name="Mosher R."/>
            <person name="Nagasaki H."/>
            <person name="Nakagami H."/>
            <person name="Naramoto S."/>
            <person name="Nishitani K."/>
            <person name="Ohtani M."/>
            <person name="Okamoto T."/>
            <person name="Okumura M."/>
            <person name="Phillips J."/>
            <person name="Pollak B."/>
            <person name="Reinders A."/>
            <person name="Roevekamp M."/>
            <person name="Sano R."/>
            <person name="Sawa S."/>
            <person name="Schmid M."/>
            <person name="Shirakawa M."/>
            <person name="Solano R."/>
            <person name="Spunde A."/>
            <person name="Suetsugu N."/>
            <person name="Sugano S."/>
            <person name="Sugiyama A."/>
            <person name="Sun R."/>
            <person name="Suzuki Y."/>
            <person name="Takenaka M."/>
            <person name="Takezawa D."/>
            <person name="Tomogane H."/>
            <person name="Tsuzuki M."/>
            <person name="Ueda T."/>
            <person name="Umeda M."/>
            <person name="Ward J."/>
            <person name="Watanabe Y."/>
            <person name="Yazaki K."/>
            <person name="Yokoyama R."/>
            <person name="Yoshitake Y."/>
            <person name="Yotsui I."/>
            <person name="Zachgo S."/>
            <person name="Schmutz J."/>
        </authorList>
    </citation>
    <scope>NUCLEOTIDE SEQUENCE [LARGE SCALE GENOMIC DNA]</scope>
    <source>
        <strain evidence="2">cv. B-3</strain>
    </source>
</reference>